<evidence type="ECO:0000313" key="4">
    <source>
        <dbReference type="Proteomes" id="UP001212498"/>
    </source>
</evidence>
<dbReference type="PANTHER" id="PTHR31862">
    <property type="entry name" value="UPF0261 DOMAIN PROTEIN (AFU_ORTHOLOGUE AFUA_1G10120)"/>
    <property type="match status" value="1"/>
</dbReference>
<dbReference type="InterPro" id="IPR008322">
    <property type="entry name" value="UPF0261"/>
</dbReference>
<dbReference type="InterPro" id="IPR051353">
    <property type="entry name" value="Tobamovirus_resist_UPF0261"/>
</dbReference>
<dbReference type="CDD" id="cd15488">
    <property type="entry name" value="Tm-1-like"/>
    <property type="match status" value="1"/>
</dbReference>
<feature type="domain" description="UPF0261" evidence="1">
    <location>
        <begin position="2"/>
        <end position="177"/>
    </location>
</feature>
<accession>A0ABT4SWR4</accession>
<dbReference type="PIRSF" id="PIRSF033271">
    <property type="entry name" value="UCP033271"/>
    <property type="match status" value="1"/>
</dbReference>
<dbReference type="EMBL" id="JAPNUD010000022">
    <property type="protein sequence ID" value="MDA0641276.1"/>
    <property type="molecule type" value="Genomic_DNA"/>
</dbReference>
<feature type="domain" description="UPF0261" evidence="2">
    <location>
        <begin position="186"/>
        <end position="398"/>
    </location>
</feature>
<dbReference type="InterPro" id="IPR044122">
    <property type="entry name" value="UPF0261_N"/>
</dbReference>
<dbReference type="Gene3D" id="3.40.50.12030">
    <property type="entry name" value="Uncharacterised protein family UPF0261, NC domain"/>
    <property type="match status" value="1"/>
</dbReference>
<name>A0ABT4SWR4_9ACTN</name>
<dbReference type="Pfam" id="PF23189">
    <property type="entry name" value="UPF0261_C"/>
    <property type="match status" value="1"/>
</dbReference>
<organism evidence="3 4">
    <name type="scientific">Nonomuraea ferruginea</name>
    <dbReference type="NCBI Taxonomy" id="46174"/>
    <lineage>
        <taxon>Bacteria</taxon>
        <taxon>Bacillati</taxon>
        <taxon>Actinomycetota</taxon>
        <taxon>Actinomycetes</taxon>
        <taxon>Streptosporangiales</taxon>
        <taxon>Streptosporangiaceae</taxon>
        <taxon>Nonomuraea</taxon>
    </lineage>
</organism>
<dbReference type="RefSeq" id="WP_271276243.1">
    <property type="nucleotide sequence ID" value="NZ_BAABFD010000002.1"/>
</dbReference>
<protein>
    <submittedName>
        <fullName evidence="3">Tm-1-like ATP-binding domain-containing protein</fullName>
    </submittedName>
</protein>
<dbReference type="Gene3D" id="3.40.50.12020">
    <property type="entry name" value="Uncharacterised protein family UPF0261, NN domain"/>
    <property type="match status" value="1"/>
</dbReference>
<dbReference type="InterPro" id="IPR056778">
    <property type="entry name" value="UPF0261_C"/>
</dbReference>
<evidence type="ECO:0000313" key="3">
    <source>
        <dbReference type="EMBL" id="MDA0641276.1"/>
    </source>
</evidence>
<evidence type="ECO:0000259" key="2">
    <source>
        <dbReference type="Pfam" id="PF23189"/>
    </source>
</evidence>
<dbReference type="PANTHER" id="PTHR31862:SF1">
    <property type="entry name" value="UPF0261 DOMAIN PROTEIN (AFU_ORTHOLOGUE AFUA_1G10120)"/>
    <property type="match status" value="1"/>
</dbReference>
<gene>
    <name evidence="3" type="ORF">OUY24_11655</name>
</gene>
<reference evidence="3 4" key="1">
    <citation type="submission" date="2022-11" db="EMBL/GenBank/DDBJ databases">
        <title>Nonomuraea corallina sp. nov., a new species of the genus Nonomuraea isolated from sea side sediment in Thai sea.</title>
        <authorList>
            <person name="Ngamcharungchit C."/>
            <person name="Matsumoto A."/>
            <person name="Suriyachadkun C."/>
            <person name="Panbangred W."/>
            <person name="Inahashi Y."/>
            <person name="Intra B."/>
        </authorList>
    </citation>
    <scope>NUCLEOTIDE SEQUENCE [LARGE SCALE GENOMIC DNA]</scope>
    <source>
        <strain evidence="3 4">DSM 43553</strain>
    </source>
</reference>
<proteinExistence type="predicted"/>
<dbReference type="Proteomes" id="UP001212498">
    <property type="component" value="Unassembled WGS sequence"/>
</dbReference>
<evidence type="ECO:0000259" key="1">
    <source>
        <dbReference type="Pfam" id="PF06792"/>
    </source>
</evidence>
<comment type="caution">
    <text evidence="3">The sequence shown here is derived from an EMBL/GenBank/DDBJ whole genome shotgun (WGS) entry which is preliminary data.</text>
</comment>
<dbReference type="Pfam" id="PF06792">
    <property type="entry name" value="UPF0261"/>
    <property type="match status" value="1"/>
</dbReference>
<dbReference type="NCBIfam" id="NF002674">
    <property type="entry name" value="PRK02399.1-2"/>
    <property type="match status" value="1"/>
</dbReference>
<sequence>MTVVLIGTLDTKGEEYGWLRDRLTELGQEVVVIDAGTGDPGVPYPVDHPNDRVAAAAGADLEALRAAGDRGATVTAMGEGAAAVLGELHAAGRVSAVLAVGGSGGSSIAARAVRDLPIGLPKLIVSTMASGDVSPYVGAKDVTLMYSVVDIAGVNRLSRAILGNAAAAAAGMAAAYREQRAAEGDRPLVGATMFGVTTPAVDAARERLRELGYEVLVFHATGAGGRAMEGLAASGMLAGVLDLTTTELADDLVGGVLSAGPDRLTAAGRHGVPQVVAPGALDMVNFGPRDTVPERFGRRNLYVHNPTVTLMRTTPEEMAELGRRVAAKLAGASGPAELFVPLKGVSALDAEGMPFHDPEADGACFAALASFPSTVRLDLHINDPEFGRAMADRLHEMIGGKR</sequence>
<keyword evidence="4" id="KW-1185">Reference proteome</keyword>